<name>A0A139AS04_GONPJ</name>
<reference evidence="1 2" key="1">
    <citation type="journal article" date="2015" name="Genome Biol. Evol.">
        <title>Phylogenomic analyses indicate that early fungi evolved digesting cell walls of algal ancestors of land plants.</title>
        <authorList>
            <person name="Chang Y."/>
            <person name="Wang S."/>
            <person name="Sekimoto S."/>
            <person name="Aerts A.L."/>
            <person name="Choi C."/>
            <person name="Clum A."/>
            <person name="LaButti K.M."/>
            <person name="Lindquist E.A."/>
            <person name="Yee Ngan C."/>
            <person name="Ohm R.A."/>
            <person name="Salamov A.A."/>
            <person name="Grigoriev I.V."/>
            <person name="Spatafora J.W."/>
            <person name="Berbee M.L."/>
        </authorList>
    </citation>
    <scope>NUCLEOTIDE SEQUENCE [LARGE SCALE GENOMIC DNA]</scope>
    <source>
        <strain evidence="1 2">JEL478</strain>
    </source>
</reference>
<accession>A0A139AS04</accession>
<dbReference type="Gene3D" id="2.40.10.480">
    <property type="match status" value="1"/>
</dbReference>
<proteinExistence type="predicted"/>
<dbReference type="EMBL" id="KQ965738">
    <property type="protein sequence ID" value="KXS19489.1"/>
    <property type="molecule type" value="Genomic_DNA"/>
</dbReference>
<organism evidence="1 2">
    <name type="scientific">Gonapodya prolifera (strain JEL478)</name>
    <name type="common">Monoblepharis prolifera</name>
    <dbReference type="NCBI Taxonomy" id="1344416"/>
    <lineage>
        <taxon>Eukaryota</taxon>
        <taxon>Fungi</taxon>
        <taxon>Fungi incertae sedis</taxon>
        <taxon>Chytridiomycota</taxon>
        <taxon>Chytridiomycota incertae sedis</taxon>
        <taxon>Monoblepharidomycetes</taxon>
        <taxon>Monoblepharidales</taxon>
        <taxon>Gonapodyaceae</taxon>
        <taxon>Gonapodya</taxon>
    </lineage>
</organism>
<evidence type="ECO:0008006" key="3">
    <source>
        <dbReference type="Google" id="ProtNLM"/>
    </source>
</evidence>
<evidence type="ECO:0000313" key="1">
    <source>
        <dbReference type="EMBL" id="KXS19489.1"/>
    </source>
</evidence>
<sequence>MLNAEPVTLVSATSLPPPSAISSVPCPSSYPNVVSSSSSSSSNIRITPSVLNTAPPPFLFAASQCRVSAVDIASGRILWKRDLTGAGFGASASVLEGGVVYFGWVPCIPRPLQQLQTFASCF</sequence>
<gene>
    <name evidence="1" type="ORF">M427DRAFT_52921</name>
</gene>
<dbReference type="SUPFAM" id="SSF50998">
    <property type="entry name" value="Quinoprotein alcohol dehydrogenase-like"/>
    <property type="match status" value="1"/>
</dbReference>
<dbReference type="Proteomes" id="UP000070544">
    <property type="component" value="Unassembled WGS sequence"/>
</dbReference>
<keyword evidence="2" id="KW-1185">Reference proteome</keyword>
<protein>
    <recommendedName>
        <fullName evidence="3">Quino protein alcohol dehydrogenase-like protein</fullName>
    </recommendedName>
</protein>
<evidence type="ECO:0000313" key="2">
    <source>
        <dbReference type="Proteomes" id="UP000070544"/>
    </source>
</evidence>
<dbReference type="InterPro" id="IPR011047">
    <property type="entry name" value="Quinoprotein_ADH-like_sf"/>
</dbReference>
<dbReference type="AlphaFoldDB" id="A0A139AS04"/>